<keyword evidence="9" id="KW-1185">Reference proteome</keyword>
<evidence type="ECO:0000256" key="2">
    <source>
        <dbReference type="ARBA" id="ARBA00022649"/>
    </source>
</evidence>
<evidence type="ECO:0000256" key="6">
    <source>
        <dbReference type="ARBA" id="ARBA00030388"/>
    </source>
</evidence>
<keyword evidence="5" id="KW-0378">Hydrolase</keyword>
<dbReference type="RefSeq" id="WP_125551427.1">
    <property type="nucleotide sequence ID" value="NZ_JBHSSL010000020.1"/>
</dbReference>
<dbReference type="EMBL" id="JBHSSL010000020">
    <property type="protein sequence ID" value="MFC6169629.1"/>
    <property type="molecule type" value="Genomic_DNA"/>
</dbReference>
<keyword evidence="3" id="KW-0540">Nuclease</keyword>
<dbReference type="Gene3D" id="3.30.2310.20">
    <property type="entry name" value="RelE-like"/>
    <property type="match status" value="1"/>
</dbReference>
<dbReference type="NCBIfam" id="TIGR02116">
    <property type="entry name" value="toxin_Txe_YoeB"/>
    <property type="match status" value="1"/>
</dbReference>
<protein>
    <recommendedName>
        <fullName evidence="7">Endoribonuclease YoeB</fullName>
    </recommendedName>
    <alternativeName>
        <fullName evidence="6">Putative mRNA interferase YoeB</fullName>
    </alternativeName>
</protein>
<proteinExistence type="inferred from homology"/>
<dbReference type="SUPFAM" id="SSF143011">
    <property type="entry name" value="RelE-like"/>
    <property type="match status" value="1"/>
</dbReference>
<keyword evidence="4" id="KW-0255">Endonuclease</keyword>
<evidence type="ECO:0000256" key="3">
    <source>
        <dbReference type="ARBA" id="ARBA00022722"/>
    </source>
</evidence>
<accession>A0ABW1RES4</accession>
<dbReference type="Proteomes" id="UP001596289">
    <property type="component" value="Unassembled WGS sequence"/>
</dbReference>
<evidence type="ECO:0000313" key="8">
    <source>
        <dbReference type="EMBL" id="MFC6169629.1"/>
    </source>
</evidence>
<comment type="similarity">
    <text evidence="1">Belongs to the YoeB family.</text>
</comment>
<evidence type="ECO:0000256" key="4">
    <source>
        <dbReference type="ARBA" id="ARBA00022759"/>
    </source>
</evidence>
<name>A0ABW1RES4_9LACO</name>
<dbReference type="InterPro" id="IPR009614">
    <property type="entry name" value="YoeB_toxin"/>
</dbReference>
<dbReference type="Pfam" id="PF06769">
    <property type="entry name" value="YoeB_toxin"/>
    <property type="match status" value="1"/>
</dbReference>
<organism evidence="8 9">
    <name type="scientific">Loigolactobacillus jiayinensis</name>
    <dbReference type="NCBI Taxonomy" id="2486016"/>
    <lineage>
        <taxon>Bacteria</taxon>
        <taxon>Bacillati</taxon>
        <taxon>Bacillota</taxon>
        <taxon>Bacilli</taxon>
        <taxon>Lactobacillales</taxon>
        <taxon>Lactobacillaceae</taxon>
        <taxon>Loigolactobacillus</taxon>
    </lineage>
</organism>
<evidence type="ECO:0000256" key="7">
    <source>
        <dbReference type="ARBA" id="ARBA00050056"/>
    </source>
</evidence>
<comment type="caution">
    <text evidence="8">The sequence shown here is derived from an EMBL/GenBank/DDBJ whole genome shotgun (WGS) entry which is preliminary data.</text>
</comment>
<evidence type="ECO:0000256" key="5">
    <source>
        <dbReference type="ARBA" id="ARBA00022801"/>
    </source>
</evidence>
<dbReference type="PANTHER" id="PTHR38039:SF1">
    <property type="entry name" value="TOXIN YOEB"/>
    <property type="match status" value="1"/>
</dbReference>
<evidence type="ECO:0000313" key="9">
    <source>
        <dbReference type="Proteomes" id="UP001596289"/>
    </source>
</evidence>
<dbReference type="InterPro" id="IPR035093">
    <property type="entry name" value="RelE/ParE_toxin_dom_sf"/>
</dbReference>
<sequence length="87" mass="10315">MIKSWYDQAWTDYINWQTEDRKTLKKINKLIKDIERNGTNGIGQAEKLKADYSGWYSRRIDSKNRLVYKIKADTLLIAACKTHYGDR</sequence>
<reference evidence="9" key="1">
    <citation type="journal article" date="2019" name="Int. J. Syst. Evol. Microbiol.">
        <title>The Global Catalogue of Microorganisms (GCM) 10K type strain sequencing project: providing services to taxonomists for standard genome sequencing and annotation.</title>
        <authorList>
            <consortium name="The Broad Institute Genomics Platform"/>
            <consortium name="The Broad Institute Genome Sequencing Center for Infectious Disease"/>
            <person name="Wu L."/>
            <person name="Ma J."/>
        </authorList>
    </citation>
    <scope>NUCLEOTIDE SEQUENCE [LARGE SCALE GENOMIC DNA]</scope>
    <source>
        <strain evidence="9">CCM 8904</strain>
    </source>
</reference>
<gene>
    <name evidence="8" type="ORF">ACFQGP_03425</name>
</gene>
<evidence type="ECO:0000256" key="1">
    <source>
        <dbReference type="ARBA" id="ARBA00008172"/>
    </source>
</evidence>
<dbReference type="PANTHER" id="PTHR38039">
    <property type="entry name" value="TOXIN YOEB"/>
    <property type="match status" value="1"/>
</dbReference>
<keyword evidence="2" id="KW-1277">Toxin-antitoxin system</keyword>